<evidence type="ECO:0000259" key="17">
    <source>
        <dbReference type="SMART" id="SM00475"/>
    </source>
</evidence>
<evidence type="ECO:0000256" key="9">
    <source>
        <dbReference type="ARBA" id="ARBA00022763"/>
    </source>
</evidence>
<dbReference type="NCBIfam" id="NF004397">
    <property type="entry name" value="PRK05755.1"/>
    <property type="match status" value="1"/>
</dbReference>
<keyword evidence="5 16" id="KW-0808">Transferase</keyword>
<dbReference type="InterPro" id="IPR029060">
    <property type="entry name" value="PIN-like_dom_sf"/>
</dbReference>
<evidence type="ECO:0000256" key="3">
    <source>
        <dbReference type="ARBA" id="ARBA00012417"/>
    </source>
</evidence>
<dbReference type="EMBL" id="LR217722">
    <property type="protein sequence ID" value="VFP85026.1"/>
    <property type="molecule type" value="Genomic_DNA"/>
</dbReference>
<dbReference type="GO" id="GO:0006261">
    <property type="term" value="P:DNA-templated DNA replication"/>
    <property type="evidence" value="ECO:0007669"/>
    <property type="project" value="UniProtKB-UniRule"/>
</dbReference>
<evidence type="ECO:0000256" key="16">
    <source>
        <dbReference type="RuleBase" id="RU004460"/>
    </source>
</evidence>
<evidence type="ECO:0000313" key="19">
    <source>
        <dbReference type="EMBL" id="VFP85026.1"/>
    </source>
</evidence>
<evidence type="ECO:0000256" key="5">
    <source>
        <dbReference type="ARBA" id="ARBA00022679"/>
    </source>
</evidence>
<evidence type="ECO:0000256" key="4">
    <source>
        <dbReference type="ARBA" id="ARBA00020311"/>
    </source>
</evidence>
<keyword evidence="12 16" id="KW-0234">DNA repair</keyword>
<dbReference type="InterPro" id="IPR043502">
    <property type="entry name" value="DNA/RNA_pol_sf"/>
</dbReference>
<dbReference type="NCBIfam" id="TIGR00593">
    <property type="entry name" value="pola"/>
    <property type="match status" value="1"/>
</dbReference>
<keyword evidence="9 16" id="KW-0227">DNA damage</keyword>
<evidence type="ECO:0000256" key="6">
    <source>
        <dbReference type="ARBA" id="ARBA00022695"/>
    </source>
</evidence>
<dbReference type="GO" id="GO:0003887">
    <property type="term" value="F:DNA-directed DNA polymerase activity"/>
    <property type="evidence" value="ECO:0007669"/>
    <property type="project" value="UniProtKB-UniRule"/>
</dbReference>
<dbReference type="InterPro" id="IPR002298">
    <property type="entry name" value="DNA_polymerase_A"/>
</dbReference>
<comment type="function">
    <text evidence="16">In addition to polymerase activity, this DNA polymerase exhibits 5'-3' exonuclease activity.</text>
</comment>
<dbReference type="FunFam" id="1.10.150.20:FF:000002">
    <property type="entry name" value="DNA polymerase I"/>
    <property type="match status" value="1"/>
</dbReference>
<dbReference type="GO" id="GO:0006302">
    <property type="term" value="P:double-strand break repair"/>
    <property type="evidence" value="ECO:0007669"/>
    <property type="project" value="TreeGrafter"/>
</dbReference>
<feature type="domain" description="5'-3' exonuclease" evidence="17">
    <location>
        <begin position="3"/>
        <end position="265"/>
    </location>
</feature>
<dbReference type="EC" id="2.7.7.7" evidence="3 15"/>
<organism evidence="19 20">
    <name type="scientific">Buchnera aphidicola</name>
    <name type="common">Cinara splendens</name>
    <dbReference type="NCBI Taxonomy" id="2518979"/>
    <lineage>
        <taxon>Bacteria</taxon>
        <taxon>Pseudomonadati</taxon>
        <taxon>Pseudomonadota</taxon>
        <taxon>Gammaproteobacteria</taxon>
        <taxon>Enterobacterales</taxon>
        <taxon>Erwiniaceae</taxon>
        <taxon>Buchnera</taxon>
    </lineage>
</organism>
<protein>
    <recommendedName>
        <fullName evidence="4 15">DNA polymerase I</fullName>
        <ecNumber evidence="3 15">2.7.7.7</ecNumber>
    </recommendedName>
</protein>
<gene>
    <name evidence="16 19" type="primary">polA</name>
    <name evidence="19" type="ORF">BUCISPPA3004_278</name>
</gene>
<keyword evidence="6 16" id="KW-0548">Nucleotidyltransferase</keyword>
<accession>A0A451DEK1</accession>
<comment type="similarity">
    <text evidence="1 16">Belongs to the DNA polymerase type-A family.</text>
</comment>
<dbReference type="InterPro" id="IPR008918">
    <property type="entry name" value="HhH2"/>
</dbReference>
<dbReference type="SMART" id="SM00279">
    <property type="entry name" value="HhH2"/>
    <property type="match status" value="1"/>
</dbReference>
<dbReference type="SMART" id="SM00475">
    <property type="entry name" value="53EXOc"/>
    <property type="match status" value="1"/>
</dbReference>
<dbReference type="FunFam" id="1.10.150.20:FF:000003">
    <property type="entry name" value="DNA polymerase I"/>
    <property type="match status" value="1"/>
</dbReference>
<keyword evidence="16" id="KW-0269">Exonuclease</keyword>
<evidence type="ECO:0000259" key="18">
    <source>
        <dbReference type="SMART" id="SM00482"/>
    </source>
</evidence>
<proteinExistence type="inferred from homology"/>
<evidence type="ECO:0000313" key="20">
    <source>
        <dbReference type="Proteomes" id="UP000294413"/>
    </source>
</evidence>
<dbReference type="InterPro" id="IPR020046">
    <property type="entry name" value="5-3_exonucl_a-hlix_arch_N"/>
</dbReference>
<evidence type="ECO:0000256" key="14">
    <source>
        <dbReference type="ARBA" id="ARBA00060162"/>
    </source>
</evidence>
<dbReference type="InterPro" id="IPR018320">
    <property type="entry name" value="DNA_polymerase_1"/>
</dbReference>
<dbReference type="PANTHER" id="PTHR10133:SF27">
    <property type="entry name" value="DNA POLYMERASE NU"/>
    <property type="match status" value="1"/>
</dbReference>
<dbReference type="Pfam" id="PF01367">
    <property type="entry name" value="5_3_exonuc"/>
    <property type="match status" value="1"/>
</dbReference>
<dbReference type="InterPro" id="IPR002421">
    <property type="entry name" value="5-3_exonuclease"/>
</dbReference>
<dbReference type="Pfam" id="PF02739">
    <property type="entry name" value="5_3_exonuc_N"/>
    <property type="match status" value="1"/>
</dbReference>
<dbReference type="Gene3D" id="1.10.150.20">
    <property type="entry name" value="5' to 3' exonuclease, C-terminal subdomain"/>
    <property type="match status" value="2"/>
</dbReference>
<dbReference type="Proteomes" id="UP000294413">
    <property type="component" value="Chromosome 1"/>
</dbReference>
<dbReference type="InterPro" id="IPR012337">
    <property type="entry name" value="RNaseH-like_sf"/>
</dbReference>
<dbReference type="CDD" id="cd09859">
    <property type="entry name" value="PIN_53EXO"/>
    <property type="match status" value="1"/>
</dbReference>
<dbReference type="InterPro" id="IPR020045">
    <property type="entry name" value="DNA_polI_H3TH"/>
</dbReference>
<dbReference type="CDD" id="cd08637">
    <property type="entry name" value="DNA_pol_A_pol_I_C"/>
    <property type="match status" value="1"/>
</dbReference>
<feature type="domain" description="DNA-directed DNA polymerase family A palm" evidence="18">
    <location>
        <begin position="645"/>
        <end position="852"/>
    </location>
</feature>
<dbReference type="SUPFAM" id="SSF53098">
    <property type="entry name" value="Ribonuclease H-like"/>
    <property type="match status" value="1"/>
</dbReference>
<dbReference type="InterPro" id="IPR036397">
    <property type="entry name" value="RNaseH_sf"/>
</dbReference>
<keyword evidence="11 16" id="KW-0238">DNA-binding</keyword>
<comment type="subunit">
    <text evidence="2">Single-chain monomer with multiple functions.</text>
</comment>
<evidence type="ECO:0000256" key="8">
    <source>
        <dbReference type="ARBA" id="ARBA00022722"/>
    </source>
</evidence>
<dbReference type="FunFam" id="1.20.1060.10:FF:000001">
    <property type="entry name" value="DNA polymerase I"/>
    <property type="match status" value="1"/>
</dbReference>
<evidence type="ECO:0000256" key="12">
    <source>
        <dbReference type="ARBA" id="ARBA00023204"/>
    </source>
</evidence>
<dbReference type="Gene3D" id="3.30.420.10">
    <property type="entry name" value="Ribonuclease H-like superfamily/Ribonuclease H"/>
    <property type="match status" value="1"/>
</dbReference>
<keyword evidence="16" id="KW-0378">Hydrolase</keyword>
<dbReference type="Pfam" id="PF00476">
    <property type="entry name" value="DNA_pol_A"/>
    <property type="match status" value="1"/>
</dbReference>
<dbReference type="PRINTS" id="PR00868">
    <property type="entry name" value="DNAPOLI"/>
</dbReference>
<dbReference type="Gene3D" id="3.30.70.370">
    <property type="match status" value="1"/>
</dbReference>
<keyword evidence="10 16" id="KW-0239">DNA-directed DNA polymerase</keyword>
<dbReference type="GO" id="GO:0008409">
    <property type="term" value="F:5'-3' exonuclease activity"/>
    <property type="evidence" value="ECO:0007669"/>
    <property type="project" value="UniProtKB-UniRule"/>
</dbReference>
<keyword evidence="8" id="KW-0540">Nuclease</keyword>
<dbReference type="InterPro" id="IPR036279">
    <property type="entry name" value="5-3_exonuclease_C_sf"/>
</dbReference>
<dbReference type="RefSeq" id="WP_154048951.1">
    <property type="nucleotide sequence ID" value="NZ_LR217722.1"/>
</dbReference>
<name>A0A451DEK1_9GAMM</name>
<evidence type="ECO:0000256" key="10">
    <source>
        <dbReference type="ARBA" id="ARBA00022932"/>
    </source>
</evidence>
<dbReference type="SUPFAM" id="SSF56672">
    <property type="entry name" value="DNA/RNA polymerases"/>
    <property type="match status" value="1"/>
</dbReference>
<dbReference type="InterPro" id="IPR001098">
    <property type="entry name" value="DNA-dir_DNA_pol_A_palm_dom"/>
</dbReference>
<comment type="function">
    <text evidence="14">In addition to polymerase activity, this DNA polymerase exhibits 3'-5' and 5'-3' exonuclease activity. It is able to utilize nicked circular duplex DNA as a template and can unwind the parental DNA strand from its template.</text>
</comment>
<dbReference type="Gene3D" id="3.40.50.1010">
    <property type="entry name" value="5'-nuclease"/>
    <property type="match status" value="1"/>
</dbReference>
<evidence type="ECO:0000256" key="2">
    <source>
        <dbReference type="ARBA" id="ARBA00011541"/>
    </source>
</evidence>
<dbReference type="SUPFAM" id="SSF88723">
    <property type="entry name" value="PIN domain-like"/>
    <property type="match status" value="1"/>
</dbReference>
<evidence type="ECO:0000256" key="1">
    <source>
        <dbReference type="ARBA" id="ARBA00007705"/>
    </source>
</evidence>
<sequence length="896" mass="106028">MTKKITILIDGNYCLYQTYFSYLKLKNKNGDSTGILYGCIKIFNKLIETFNPKNIVIIFDTPKTTFRHQLYNKYKTHRKPMPSNLKKQIRPLKKIIQSLGIPVINIKNVEADDIIGSLSKKFTKKKYYVFIYSADKDLTQLVNKKVSIIPGNFITEVLNEKHVYKKYGVHAKYIADFLGLTGDSSDNIPGVPGIGKKTAAVLLKNFSSISDIYKNINYVAYLPIRNIKNITSSLKKNKKKAFLSYRLTKIDQNIYIKNISSYLKKNNTDIPLLLKYFKYYQLNKYIKQIYENQFPILDKYHKKKNKNIQIKIVNTDVISKMINIIIQKKIFSIAIDFYINKEKKFFFYISISVTNYTTWWYIHDQKKNNKYILTPNIILKKLKFILENENYHKIGTNLKKIFHILKKFDITLTGIYFDTSIALYYYQLSNNIKKCKKKTLKKYINKKKFFDSKKIIFNVIQKSLNPIKKYFQNIKYLIINSKKPFKSIDIPLIQVLSNMEYTGVLIKKKILEKQKKKINNTSLKLEKKIYYITQEKFNINSPKQLQKILFKKYNFPYFKKTKNGNISTDETVLTELSKIHKLPKIILQYRILKKLKNTYLKKLIQSINTKTKRIHTTYHQNSTSTGRLSSSDPNLQNIPIKTKIGRKLRIAFVAKKKWLLLTADYSHIELRIMAHYSNDKNMIKDLSYTQDIHYNSAKHIFNINDNKIKSYHRNTAKIVNFSILYGISSFGLSRKLNIPIYEAREYIKNYFLTYKTIKEYIKYTYNFAKKKKYVKTLFGRKIYIPNINSKNKKLKNNAKRFCINVIIQNTASDIIKTSMIKLQHIFQKKYPNDVKIIMQIHDELIFEIKEEKISKFSYLIKYHMENSTKLIVPLYVSIKIGKNWKEMKSYILSVPK</sequence>
<comment type="catalytic activity">
    <reaction evidence="13 16">
        <text>DNA(n) + a 2'-deoxyribonucleoside 5'-triphosphate = DNA(n+1) + diphosphate</text>
        <dbReference type="Rhea" id="RHEA:22508"/>
        <dbReference type="Rhea" id="RHEA-COMP:17339"/>
        <dbReference type="Rhea" id="RHEA-COMP:17340"/>
        <dbReference type="ChEBI" id="CHEBI:33019"/>
        <dbReference type="ChEBI" id="CHEBI:61560"/>
        <dbReference type="ChEBI" id="CHEBI:173112"/>
        <dbReference type="EC" id="2.7.7.7"/>
    </reaction>
</comment>
<dbReference type="SMART" id="SM00482">
    <property type="entry name" value="POLAc"/>
    <property type="match status" value="1"/>
</dbReference>
<keyword evidence="7 16" id="KW-0235">DNA replication</keyword>
<evidence type="ECO:0000256" key="15">
    <source>
        <dbReference type="NCBIfam" id="TIGR00593"/>
    </source>
</evidence>
<dbReference type="CDD" id="cd09898">
    <property type="entry name" value="H3TH_53EXO"/>
    <property type="match status" value="1"/>
</dbReference>
<dbReference type="AlphaFoldDB" id="A0A451DEK1"/>
<dbReference type="SUPFAM" id="SSF47807">
    <property type="entry name" value="5' to 3' exonuclease, C-terminal subdomain"/>
    <property type="match status" value="1"/>
</dbReference>
<dbReference type="PANTHER" id="PTHR10133">
    <property type="entry name" value="DNA POLYMERASE I"/>
    <property type="match status" value="1"/>
</dbReference>
<dbReference type="Gene3D" id="1.20.1060.10">
    <property type="entry name" value="Taq DNA Polymerase, Chain T, domain 4"/>
    <property type="match status" value="1"/>
</dbReference>
<dbReference type="GO" id="GO:0003677">
    <property type="term" value="F:DNA binding"/>
    <property type="evidence" value="ECO:0007669"/>
    <property type="project" value="UniProtKB-UniRule"/>
</dbReference>
<dbReference type="OrthoDB" id="9806424at2"/>
<reference evidence="19 20" key="1">
    <citation type="submission" date="2019-02" db="EMBL/GenBank/DDBJ databases">
        <authorList>
            <person name="Manzano-Marin A."/>
            <person name="Manzano-Marin A."/>
        </authorList>
    </citation>
    <scope>NUCLEOTIDE SEQUENCE [LARGE SCALE GENOMIC DNA]</scope>
    <source>
        <strain evidence="19 20">BuCisplendens</strain>
    </source>
</reference>
<evidence type="ECO:0000256" key="7">
    <source>
        <dbReference type="ARBA" id="ARBA00022705"/>
    </source>
</evidence>
<evidence type="ECO:0000256" key="13">
    <source>
        <dbReference type="ARBA" id="ARBA00049244"/>
    </source>
</evidence>
<evidence type="ECO:0000256" key="11">
    <source>
        <dbReference type="ARBA" id="ARBA00023125"/>
    </source>
</evidence>